<sequence length="109" mass="11448">MAQNFRRLISRNIGSGGATVHTFTTGYHAIVGIRCANTNASASTNLSVYITDGGVDYYLIKSAPIASGSSLELIDGGAKIIVEDGDILKVVSTADYVDAWVSYIDAIST</sequence>
<gene>
    <name evidence="1" type="ORF">METZ01_LOCUS249908</name>
</gene>
<name>A0A382IBF0_9ZZZZ</name>
<accession>A0A382IBF0</accession>
<organism evidence="1">
    <name type="scientific">marine metagenome</name>
    <dbReference type="NCBI Taxonomy" id="408172"/>
    <lineage>
        <taxon>unclassified sequences</taxon>
        <taxon>metagenomes</taxon>
        <taxon>ecological metagenomes</taxon>
    </lineage>
</organism>
<protein>
    <submittedName>
        <fullName evidence="1">Uncharacterized protein</fullName>
    </submittedName>
</protein>
<dbReference type="EMBL" id="UINC01066391">
    <property type="protein sequence ID" value="SVB97054.1"/>
    <property type="molecule type" value="Genomic_DNA"/>
</dbReference>
<proteinExistence type="predicted"/>
<reference evidence="1" key="1">
    <citation type="submission" date="2018-05" db="EMBL/GenBank/DDBJ databases">
        <authorList>
            <person name="Lanie J.A."/>
            <person name="Ng W.-L."/>
            <person name="Kazmierczak K.M."/>
            <person name="Andrzejewski T.M."/>
            <person name="Davidsen T.M."/>
            <person name="Wayne K.J."/>
            <person name="Tettelin H."/>
            <person name="Glass J.I."/>
            <person name="Rusch D."/>
            <person name="Podicherti R."/>
            <person name="Tsui H.-C.T."/>
            <person name="Winkler M.E."/>
        </authorList>
    </citation>
    <scope>NUCLEOTIDE SEQUENCE</scope>
</reference>
<dbReference type="AlphaFoldDB" id="A0A382IBF0"/>
<evidence type="ECO:0000313" key="1">
    <source>
        <dbReference type="EMBL" id="SVB97054.1"/>
    </source>
</evidence>